<sequence length="94" mass="10990">MEFEWDEDKRSQNIKKHGIDFVSVIPVFNDPNAIEQYDNKNSIDEDRYQIIGMAKPGILFVAFTERNDANTIRIISARRAEKHEIAKYRSMSRG</sequence>
<dbReference type="Pfam" id="PF04365">
    <property type="entry name" value="BrnT_toxin"/>
    <property type="match status" value="1"/>
</dbReference>
<dbReference type="Gene3D" id="3.10.450.530">
    <property type="entry name" value="Ribonuclease toxin, BrnT, of type II toxin-antitoxin system"/>
    <property type="match status" value="1"/>
</dbReference>
<dbReference type="AlphaFoldDB" id="A0A3B0XBA7"/>
<evidence type="ECO:0000313" key="1">
    <source>
        <dbReference type="EMBL" id="VAW60257.1"/>
    </source>
</evidence>
<dbReference type="InterPro" id="IPR007460">
    <property type="entry name" value="BrnT_toxin"/>
</dbReference>
<reference evidence="1" key="1">
    <citation type="submission" date="2018-06" db="EMBL/GenBank/DDBJ databases">
        <authorList>
            <person name="Zhirakovskaya E."/>
        </authorList>
    </citation>
    <scope>NUCLEOTIDE SEQUENCE</scope>
</reference>
<dbReference type="EMBL" id="UOFH01000132">
    <property type="protein sequence ID" value="VAW60257.1"/>
    <property type="molecule type" value="Genomic_DNA"/>
</dbReference>
<name>A0A3B0XBA7_9ZZZZ</name>
<protein>
    <recommendedName>
        <fullName evidence="2">COGs COG2929</fullName>
    </recommendedName>
</protein>
<accession>A0A3B0XBA7</accession>
<evidence type="ECO:0008006" key="2">
    <source>
        <dbReference type="Google" id="ProtNLM"/>
    </source>
</evidence>
<dbReference type="InterPro" id="IPR038573">
    <property type="entry name" value="BrnT_sf"/>
</dbReference>
<organism evidence="1">
    <name type="scientific">hydrothermal vent metagenome</name>
    <dbReference type="NCBI Taxonomy" id="652676"/>
    <lineage>
        <taxon>unclassified sequences</taxon>
        <taxon>metagenomes</taxon>
        <taxon>ecological metagenomes</taxon>
    </lineage>
</organism>
<proteinExistence type="predicted"/>
<gene>
    <name evidence="1" type="ORF">MNBD_GAMMA08-1475</name>
</gene>